<name>A0A934REK6_9BACT</name>
<dbReference type="Pfam" id="PF14237">
    <property type="entry name" value="GYF_2"/>
    <property type="match status" value="1"/>
</dbReference>
<dbReference type="InterPro" id="IPR010380">
    <property type="entry name" value="DUF975"/>
</dbReference>
<keyword evidence="2" id="KW-0812">Transmembrane</keyword>
<feature type="transmembrane region" description="Helical" evidence="2">
    <location>
        <begin position="294"/>
        <end position="324"/>
    </location>
</feature>
<keyword evidence="5" id="KW-1185">Reference proteome</keyword>
<feature type="domain" description="GYF" evidence="3">
    <location>
        <begin position="4"/>
        <end position="54"/>
    </location>
</feature>
<dbReference type="Proteomes" id="UP000658278">
    <property type="component" value="Unassembled WGS sequence"/>
</dbReference>
<dbReference type="RefSeq" id="WP_200281216.1">
    <property type="nucleotide sequence ID" value="NZ_JAENII010000012.1"/>
</dbReference>
<dbReference type="PANTHER" id="PTHR40076">
    <property type="entry name" value="MEMBRANE PROTEIN-RELATED"/>
    <property type="match status" value="1"/>
</dbReference>
<dbReference type="PANTHER" id="PTHR40076:SF1">
    <property type="entry name" value="MEMBRANE PROTEIN"/>
    <property type="match status" value="1"/>
</dbReference>
<evidence type="ECO:0000256" key="1">
    <source>
        <dbReference type="SAM" id="MobiDB-lite"/>
    </source>
</evidence>
<keyword evidence="2" id="KW-1133">Transmembrane helix</keyword>
<evidence type="ECO:0000259" key="3">
    <source>
        <dbReference type="Pfam" id="PF14237"/>
    </source>
</evidence>
<evidence type="ECO:0000256" key="2">
    <source>
        <dbReference type="SAM" id="Phobius"/>
    </source>
</evidence>
<protein>
    <submittedName>
        <fullName evidence="4">DUF4339 domain-containing protein</fullName>
    </submittedName>
</protein>
<feature type="transmembrane region" description="Helical" evidence="2">
    <location>
        <begin position="233"/>
        <end position="259"/>
    </location>
</feature>
<proteinExistence type="predicted"/>
<comment type="caution">
    <text evidence="4">The sequence shown here is derived from an EMBL/GenBank/DDBJ whole genome shotgun (WGS) entry which is preliminary data.</text>
</comment>
<feature type="region of interest" description="Disordered" evidence="1">
    <location>
        <begin position="56"/>
        <end position="105"/>
    </location>
</feature>
<dbReference type="AlphaFoldDB" id="A0A934REK6"/>
<gene>
    <name evidence="4" type="ORF">JIN81_14410</name>
</gene>
<sequence>MSDWYYSHQGKQLGPVPVSELERLASNGEFDPEKGLVWKDGMADWLPVASVPELASNFKKQDQRGPRQSEPTPPPPEESNPYATPEVQSADHYPTDGSTLPEIEPGSEPVDIAAILKASFEITKRHIGMLFIIGAIMISITLGVSILMGYIDTLIGYTPKEATDFGISTDNPDLDEAFADALDSGSLLNQIVSSLVGVFLGLGIFRVGLNIIDGRPYTIGSLFSQGALTFRAFLAQVLFGLLFGVGILLFVVPGIYILLRLGQYQFAIVDKHADVLGSFAYSSRITTGTKMPLFGLYIILFLINMLGAIPLFIGLVFTIPFSVVSMSLAYRWMQHGSAAVAPR</sequence>
<accession>A0A934REK6</accession>
<keyword evidence="2" id="KW-0472">Membrane</keyword>
<feature type="transmembrane region" description="Helical" evidence="2">
    <location>
        <begin position="191"/>
        <end position="212"/>
    </location>
</feature>
<evidence type="ECO:0000313" key="5">
    <source>
        <dbReference type="Proteomes" id="UP000658278"/>
    </source>
</evidence>
<reference evidence="4" key="1">
    <citation type="submission" date="2021-01" db="EMBL/GenBank/DDBJ databases">
        <title>Modified the classification status of verrucomicrobia.</title>
        <authorList>
            <person name="Feng X."/>
        </authorList>
    </citation>
    <scope>NUCLEOTIDE SEQUENCE</scope>
    <source>
        <strain evidence="4">KCTC 22201</strain>
    </source>
</reference>
<dbReference type="InterPro" id="IPR025640">
    <property type="entry name" value="GYF_2"/>
</dbReference>
<feature type="transmembrane region" description="Helical" evidence="2">
    <location>
        <begin position="127"/>
        <end position="151"/>
    </location>
</feature>
<evidence type="ECO:0000313" key="4">
    <source>
        <dbReference type="EMBL" id="MBK1828223.1"/>
    </source>
</evidence>
<dbReference type="EMBL" id="JAENII010000012">
    <property type="protein sequence ID" value="MBK1828223.1"/>
    <property type="molecule type" value="Genomic_DNA"/>
</dbReference>
<organism evidence="4 5">
    <name type="scientific">Haloferula rosea</name>
    <dbReference type="NCBI Taxonomy" id="490093"/>
    <lineage>
        <taxon>Bacteria</taxon>
        <taxon>Pseudomonadati</taxon>
        <taxon>Verrucomicrobiota</taxon>
        <taxon>Verrucomicrobiia</taxon>
        <taxon>Verrucomicrobiales</taxon>
        <taxon>Verrucomicrobiaceae</taxon>
        <taxon>Haloferula</taxon>
    </lineage>
</organism>